<evidence type="ECO:0000313" key="12">
    <source>
        <dbReference type="Proteomes" id="UP000215509"/>
    </source>
</evidence>
<dbReference type="InterPro" id="IPR001789">
    <property type="entry name" value="Sig_transdc_resp-reg_receiver"/>
</dbReference>
<dbReference type="InterPro" id="IPR001867">
    <property type="entry name" value="OmpR/PhoB-type_DNA-bd"/>
</dbReference>
<sequence>MAGEKILIVDDEPEIVELIRLYLMKEGYEVLTTDNGASAFQYMEQHSPDMVILDIQLPEMDGIEICRQLRRSYHVPILFISCRSEDMDIILGLSIGGDDYMTKPFSPSQLVARVKAHLRRKQLLDQQKEDAQQISFPGLEIDLLSRNVWVNGELANLSSKEFDLLALLARKPNKVVPIEQLYKMAWGVDSNGDTRTLLVHISNLRKKIEANPTEPVFVQTVRGVGYKFNAAEA</sequence>
<dbReference type="InterPro" id="IPR011006">
    <property type="entry name" value="CheY-like_superfamily"/>
</dbReference>
<name>A0A229UIL5_9BACL</name>
<proteinExistence type="predicted"/>
<organism evidence="11 12">
    <name type="scientific">Paenibacillus rigui</name>
    <dbReference type="NCBI Taxonomy" id="554312"/>
    <lineage>
        <taxon>Bacteria</taxon>
        <taxon>Bacillati</taxon>
        <taxon>Bacillota</taxon>
        <taxon>Bacilli</taxon>
        <taxon>Bacillales</taxon>
        <taxon>Paenibacillaceae</taxon>
        <taxon>Paenibacillus</taxon>
    </lineage>
</organism>
<dbReference type="RefSeq" id="WP_094018005.1">
    <property type="nucleotide sequence ID" value="NZ_NMQW01000050.1"/>
</dbReference>
<keyword evidence="5 8" id="KW-0238">DNA-binding</keyword>
<dbReference type="Gene3D" id="1.10.10.10">
    <property type="entry name" value="Winged helix-like DNA-binding domain superfamily/Winged helix DNA-binding domain"/>
    <property type="match status" value="1"/>
</dbReference>
<evidence type="ECO:0000256" key="2">
    <source>
        <dbReference type="ARBA" id="ARBA00022553"/>
    </source>
</evidence>
<dbReference type="GO" id="GO:0005829">
    <property type="term" value="C:cytosol"/>
    <property type="evidence" value="ECO:0007669"/>
    <property type="project" value="TreeGrafter"/>
</dbReference>
<dbReference type="Pfam" id="PF00072">
    <property type="entry name" value="Response_reg"/>
    <property type="match status" value="1"/>
</dbReference>
<protein>
    <submittedName>
        <fullName evidence="11">DNA-binding response regulator</fullName>
    </submittedName>
</protein>
<feature type="modified residue" description="4-aspartylphosphate" evidence="7">
    <location>
        <position position="54"/>
    </location>
</feature>
<comment type="subcellular location">
    <subcellularLocation>
        <location evidence="1">Cytoplasm</location>
    </subcellularLocation>
</comment>
<evidence type="ECO:0000256" key="8">
    <source>
        <dbReference type="PROSITE-ProRule" id="PRU01091"/>
    </source>
</evidence>
<evidence type="ECO:0000313" key="11">
    <source>
        <dbReference type="EMBL" id="OXM83220.1"/>
    </source>
</evidence>
<dbReference type="CDD" id="cd00383">
    <property type="entry name" value="trans_reg_C"/>
    <property type="match status" value="1"/>
</dbReference>
<evidence type="ECO:0000256" key="4">
    <source>
        <dbReference type="ARBA" id="ARBA00023015"/>
    </source>
</evidence>
<dbReference type="Gene3D" id="3.40.50.2300">
    <property type="match status" value="1"/>
</dbReference>
<dbReference type="SMART" id="SM00862">
    <property type="entry name" value="Trans_reg_C"/>
    <property type="match status" value="1"/>
</dbReference>
<dbReference type="Proteomes" id="UP000215509">
    <property type="component" value="Unassembled WGS sequence"/>
</dbReference>
<evidence type="ECO:0000256" key="1">
    <source>
        <dbReference type="ARBA" id="ARBA00004496"/>
    </source>
</evidence>
<accession>A0A229UIL5</accession>
<comment type="caution">
    <text evidence="11">The sequence shown here is derived from an EMBL/GenBank/DDBJ whole genome shotgun (WGS) entry which is preliminary data.</text>
</comment>
<dbReference type="PANTHER" id="PTHR48111:SF40">
    <property type="entry name" value="PHOSPHATE REGULON TRANSCRIPTIONAL REGULATORY PROTEIN PHOB"/>
    <property type="match status" value="1"/>
</dbReference>
<dbReference type="PROSITE" id="PS51755">
    <property type="entry name" value="OMPR_PHOB"/>
    <property type="match status" value="1"/>
</dbReference>
<dbReference type="FunFam" id="3.40.50.2300:FF:000001">
    <property type="entry name" value="DNA-binding response regulator PhoB"/>
    <property type="match status" value="1"/>
</dbReference>
<dbReference type="EMBL" id="NMQW01000050">
    <property type="protein sequence ID" value="OXM83220.1"/>
    <property type="molecule type" value="Genomic_DNA"/>
</dbReference>
<evidence type="ECO:0000256" key="6">
    <source>
        <dbReference type="ARBA" id="ARBA00023163"/>
    </source>
</evidence>
<evidence type="ECO:0000256" key="7">
    <source>
        <dbReference type="PROSITE-ProRule" id="PRU00169"/>
    </source>
</evidence>
<keyword evidence="4" id="KW-0805">Transcription regulation</keyword>
<dbReference type="InterPro" id="IPR039420">
    <property type="entry name" value="WalR-like"/>
</dbReference>
<dbReference type="InterPro" id="IPR036388">
    <property type="entry name" value="WH-like_DNA-bd_sf"/>
</dbReference>
<dbReference type="GO" id="GO:0032993">
    <property type="term" value="C:protein-DNA complex"/>
    <property type="evidence" value="ECO:0007669"/>
    <property type="project" value="TreeGrafter"/>
</dbReference>
<evidence type="ECO:0000259" key="10">
    <source>
        <dbReference type="PROSITE" id="PS51755"/>
    </source>
</evidence>
<keyword evidence="2 7" id="KW-0597">Phosphoprotein</keyword>
<keyword evidence="12" id="KW-1185">Reference proteome</keyword>
<dbReference type="Gene3D" id="6.10.250.690">
    <property type="match status" value="1"/>
</dbReference>
<reference evidence="11 12" key="1">
    <citation type="submission" date="2017-07" db="EMBL/GenBank/DDBJ databases">
        <title>Genome sequencing and assembly of Paenibacillus rigui.</title>
        <authorList>
            <person name="Mayilraj S."/>
        </authorList>
    </citation>
    <scope>NUCLEOTIDE SEQUENCE [LARGE SCALE GENOMIC DNA]</scope>
    <source>
        <strain evidence="11 12">JCM 16352</strain>
    </source>
</reference>
<dbReference type="AlphaFoldDB" id="A0A229UIL5"/>
<feature type="domain" description="Response regulatory" evidence="9">
    <location>
        <begin position="5"/>
        <end position="118"/>
    </location>
</feature>
<evidence type="ECO:0000256" key="5">
    <source>
        <dbReference type="ARBA" id="ARBA00023125"/>
    </source>
</evidence>
<dbReference type="GO" id="GO:0000156">
    <property type="term" value="F:phosphorelay response regulator activity"/>
    <property type="evidence" value="ECO:0007669"/>
    <property type="project" value="TreeGrafter"/>
</dbReference>
<dbReference type="SUPFAM" id="SSF46894">
    <property type="entry name" value="C-terminal effector domain of the bipartite response regulators"/>
    <property type="match status" value="1"/>
</dbReference>
<dbReference type="PANTHER" id="PTHR48111">
    <property type="entry name" value="REGULATOR OF RPOS"/>
    <property type="match status" value="1"/>
</dbReference>
<dbReference type="SUPFAM" id="SSF52172">
    <property type="entry name" value="CheY-like"/>
    <property type="match status" value="1"/>
</dbReference>
<keyword evidence="6" id="KW-0804">Transcription</keyword>
<dbReference type="GO" id="GO:0006355">
    <property type="term" value="P:regulation of DNA-templated transcription"/>
    <property type="evidence" value="ECO:0007669"/>
    <property type="project" value="InterPro"/>
</dbReference>
<evidence type="ECO:0000259" key="9">
    <source>
        <dbReference type="PROSITE" id="PS50110"/>
    </source>
</evidence>
<dbReference type="PROSITE" id="PS50110">
    <property type="entry name" value="RESPONSE_REGULATORY"/>
    <property type="match status" value="1"/>
</dbReference>
<evidence type="ECO:0000256" key="3">
    <source>
        <dbReference type="ARBA" id="ARBA00023012"/>
    </source>
</evidence>
<dbReference type="FunFam" id="1.10.10.10:FF:000018">
    <property type="entry name" value="DNA-binding response regulator ResD"/>
    <property type="match status" value="1"/>
</dbReference>
<gene>
    <name evidence="11" type="ORF">CF651_27200</name>
</gene>
<dbReference type="Pfam" id="PF00486">
    <property type="entry name" value="Trans_reg_C"/>
    <property type="match status" value="1"/>
</dbReference>
<keyword evidence="3" id="KW-0902">Two-component regulatory system</keyword>
<dbReference type="GO" id="GO:0000976">
    <property type="term" value="F:transcription cis-regulatory region binding"/>
    <property type="evidence" value="ECO:0007669"/>
    <property type="project" value="TreeGrafter"/>
</dbReference>
<dbReference type="SMART" id="SM00448">
    <property type="entry name" value="REC"/>
    <property type="match status" value="1"/>
</dbReference>
<dbReference type="InterPro" id="IPR016032">
    <property type="entry name" value="Sig_transdc_resp-reg_C-effctor"/>
</dbReference>
<feature type="domain" description="OmpR/PhoB-type" evidence="10">
    <location>
        <begin position="131"/>
        <end position="230"/>
    </location>
</feature>
<feature type="DNA-binding region" description="OmpR/PhoB-type" evidence="8">
    <location>
        <begin position="131"/>
        <end position="230"/>
    </location>
</feature>
<dbReference type="OrthoDB" id="9790442at2"/>